<feature type="compositionally biased region" description="Polar residues" evidence="1">
    <location>
        <begin position="37"/>
        <end position="63"/>
    </location>
</feature>
<name>A0A1B2JGL1_PICPA</name>
<gene>
    <name evidence="2" type="ORF">ATY40_BA7503903</name>
</gene>
<dbReference type="EMBL" id="CP014586">
    <property type="protein sequence ID" value="ANZ77177.1"/>
    <property type="molecule type" value="Genomic_DNA"/>
</dbReference>
<organism evidence="2 3">
    <name type="scientific">Komagataella pastoris</name>
    <name type="common">Yeast</name>
    <name type="synonym">Pichia pastoris</name>
    <dbReference type="NCBI Taxonomy" id="4922"/>
    <lineage>
        <taxon>Eukaryota</taxon>
        <taxon>Fungi</taxon>
        <taxon>Dikarya</taxon>
        <taxon>Ascomycota</taxon>
        <taxon>Saccharomycotina</taxon>
        <taxon>Pichiomycetes</taxon>
        <taxon>Pichiales</taxon>
        <taxon>Pichiaceae</taxon>
        <taxon>Komagataella</taxon>
    </lineage>
</organism>
<proteinExistence type="predicted"/>
<dbReference type="Proteomes" id="UP000094565">
    <property type="component" value="Chromosome 3"/>
</dbReference>
<sequence length="429" mass="48224">MRSNQIPSSRITAKRITDKIRESLCPVCRINCKHYTMSSTHPVNSPHSSSISPLTENSSTATTPEIPKQKANPGGRFFNEYSKKIPGPVHGHLQRMASTGKLPLKDGSDKRSHYMSSLYSAKRQFGSRDDAATRSSRGSLVVPYDEHVVLPALIHPGVNGRSEHSLSKKITPPLGSTRMVVQSAGEQSDGFSTYFMKNRAKLGYKTTESSFLSDYEDRQDEKTIGDLSSPQTTTSDIPGLSMLDNLMTKNDVITPEIFLNNSIQLSKTVSTVENEKESEAESTFPPLKNVNLGTHTTRTQQKQLAIRDLLFNEERQNRNNSEHSRSDIVHYLTTSSNDGTSNNWKHIGIHERVQFETISNELRKLALFNQRPMIDAVQRNSAGFKPKSIDRSARRFSNDAESKRLLREMSLKIWQTGVREHFTDQPSDE</sequence>
<dbReference type="AlphaFoldDB" id="A0A1B2JGL1"/>
<evidence type="ECO:0000313" key="2">
    <source>
        <dbReference type="EMBL" id="ANZ77177.1"/>
    </source>
</evidence>
<accession>A0A1B2JGL1</accession>
<feature type="region of interest" description="Disordered" evidence="1">
    <location>
        <begin position="37"/>
        <end position="93"/>
    </location>
</feature>
<dbReference type="OrthoDB" id="3986846at2759"/>
<protein>
    <submittedName>
        <fullName evidence="2">BA75_03903T0</fullName>
    </submittedName>
</protein>
<keyword evidence="3" id="KW-1185">Reference proteome</keyword>
<evidence type="ECO:0000313" key="3">
    <source>
        <dbReference type="Proteomes" id="UP000094565"/>
    </source>
</evidence>
<evidence type="ECO:0000256" key="1">
    <source>
        <dbReference type="SAM" id="MobiDB-lite"/>
    </source>
</evidence>
<reference evidence="2 3" key="1">
    <citation type="submission" date="2016-02" db="EMBL/GenBank/DDBJ databases">
        <title>Comparative genomic and transcriptomic foundation for Pichia pastoris.</title>
        <authorList>
            <person name="Love K.R."/>
            <person name="Shah K.A."/>
            <person name="Whittaker C.A."/>
            <person name="Wu J."/>
            <person name="Bartlett M.C."/>
            <person name="Ma D."/>
            <person name="Leeson R.L."/>
            <person name="Priest M."/>
            <person name="Young S.K."/>
            <person name="Love J.C."/>
        </authorList>
    </citation>
    <scope>NUCLEOTIDE SEQUENCE [LARGE SCALE GENOMIC DNA]</scope>
    <source>
        <strain evidence="2 3">ATCC 28485</strain>
    </source>
</reference>